<comment type="caution">
    <text evidence="2">The sequence shown here is derived from an EMBL/GenBank/DDBJ whole genome shotgun (WGS) entry which is preliminary data.</text>
</comment>
<dbReference type="InterPro" id="IPR057767">
    <property type="entry name" value="UGSC-like_dom"/>
</dbReference>
<name>A0A942U3I2_9BACI</name>
<reference evidence="2" key="1">
    <citation type="submission" date="2021-05" db="EMBL/GenBank/DDBJ databases">
        <title>Novel Bacillus species.</title>
        <authorList>
            <person name="Liu G."/>
        </authorList>
    </citation>
    <scope>NUCLEOTIDE SEQUENCE</scope>
    <source>
        <strain evidence="2">FJAT-49825</strain>
    </source>
</reference>
<keyword evidence="3" id="KW-1185">Reference proteome</keyword>
<dbReference type="Pfam" id="PF24696">
    <property type="entry name" value="UGSC"/>
    <property type="match status" value="1"/>
</dbReference>
<protein>
    <recommendedName>
        <fullName evidence="1">UGSC-like domain-containing protein</fullName>
    </recommendedName>
</protein>
<gene>
    <name evidence="2" type="ORF">KHA99_00470</name>
</gene>
<feature type="domain" description="UGSC-like" evidence="1">
    <location>
        <begin position="5"/>
        <end position="94"/>
    </location>
</feature>
<dbReference type="EMBL" id="JAGYPF010000001">
    <property type="protein sequence ID" value="MBS4210919.1"/>
    <property type="molecule type" value="Genomic_DNA"/>
</dbReference>
<proteinExistence type="predicted"/>
<evidence type="ECO:0000313" key="2">
    <source>
        <dbReference type="EMBL" id="MBS4210919.1"/>
    </source>
</evidence>
<organism evidence="2 3">
    <name type="scientific">Neobacillus rhizophilus</name>
    <dbReference type="NCBI Taxonomy" id="2833579"/>
    <lineage>
        <taxon>Bacteria</taxon>
        <taxon>Bacillati</taxon>
        <taxon>Bacillota</taxon>
        <taxon>Bacilli</taxon>
        <taxon>Bacillales</taxon>
        <taxon>Bacillaceae</taxon>
        <taxon>Neobacillus</taxon>
    </lineage>
</organism>
<dbReference type="Proteomes" id="UP000679749">
    <property type="component" value="Unassembled WGS sequence"/>
</dbReference>
<sequence length="94" mass="10438">MSLIVFNPTSGPSLKELRMAKREKPLEGSVIGLVDNGKKNSDTVIRFLAERLQQKYNLKDVIHHKKLSFSHGLSHAESSMLAEKCDFIISGVGD</sequence>
<accession>A0A942U3I2</accession>
<evidence type="ECO:0000313" key="3">
    <source>
        <dbReference type="Proteomes" id="UP000679749"/>
    </source>
</evidence>
<evidence type="ECO:0000259" key="1">
    <source>
        <dbReference type="Pfam" id="PF24696"/>
    </source>
</evidence>
<dbReference type="AlphaFoldDB" id="A0A942U3I2"/>